<feature type="compositionally biased region" description="Basic residues" evidence="1">
    <location>
        <begin position="34"/>
        <end position="46"/>
    </location>
</feature>
<protein>
    <submittedName>
        <fullName evidence="2">Uncharacterized protein</fullName>
    </submittedName>
</protein>
<reference evidence="2" key="1">
    <citation type="submission" date="2015-04" db="UniProtKB">
        <authorList>
            <consortium name="EnsemblPlants"/>
        </authorList>
    </citation>
    <scope>IDENTIFICATION</scope>
</reference>
<feature type="region of interest" description="Disordered" evidence="1">
    <location>
        <begin position="1"/>
        <end position="90"/>
    </location>
</feature>
<proteinExistence type="predicted"/>
<dbReference type="EnsemblPlants" id="OPUNC08G15150.1">
    <property type="protein sequence ID" value="OPUNC08G15150.1"/>
    <property type="gene ID" value="OPUNC08G15150"/>
</dbReference>
<accession>A0A0E0LVM3</accession>
<name>A0A0E0LVM3_ORYPU</name>
<evidence type="ECO:0000313" key="2">
    <source>
        <dbReference type="EnsemblPlants" id="OPUNC08G15150.1"/>
    </source>
</evidence>
<dbReference type="Gramene" id="OPUNC08G15150.1">
    <property type="protein sequence ID" value="OPUNC08G15150.1"/>
    <property type="gene ID" value="OPUNC08G15150"/>
</dbReference>
<evidence type="ECO:0000313" key="3">
    <source>
        <dbReference type="Proteomes" id="UP000026962"/>
    </source>
</evidence>
<evidence type="ECO:0000256" key="1">
    <source>
        <dbReference type="SAM" id="MobiDB-lite"/>
    </source>
</evidence>
<dbReference type="OMA" id="MANCDHP"/>
<dbReference type="HOGENOM" id="CLU_1498640_0_0_1"/>
<sequence length="180" mass="19557">MANCDHPGRRTLRPFPPPGQRRPGALLPRGHPVPMRRQRRRRRRHRQESGGDDAAAQVRAGPGVRGGGRVRGIPLAREPGGGRGPPQRELGRAAPVAQPLHLLTRHRRLRPCRPQRHARRRRRRAHAHLPHAQVEVGPGDVGCAAGGRDLLPGGAAPILPALPGWWPAGGRAGGAEQRNH</sequence>
<dbReference type="Proteomes" id="UP000026962">
    <property type="component" value="Chromosome 8"/>
</dbReference>
<reference evidence="2" key="2">
    <citation type="submission" date="2018-05" db="EMBL/GenBank/DDBJ databases">
        <title>OpunRS2 (Oryza punctata Reference Sequence Version 2).</title>
        <authorList>
            <person name="Zhang J."/>
            <person name="Kudrna D."/>
            <person name="Lee S."/>
            <person name="Talag J."/>
            <person name="Welchert J."/>
            <person name="Wing R.A."/>
        </authorList>
    </citation>
    <scope>NUCLEOTIDE SEQUENCE [LARGE SCALE GENOMIC DNA]</scope>
</reference>
<dbReference type="AlphaFoldDB" id="A0A0E0LVM3"/>
<keyword evidence="3" id="KW-1185">Reference proteome</keyword>
<organism evidence="2">
    <name type="scientific">Oryza punctata</name>
    <name type="common">Red rice</name>
    <dbReference type="NCBI Taxonomy" id="4537"/>
    <lineage>
        <taxon>Eukaryota</taxon>
        <taxon>Viridiplantae</taxon>
        <taxon>Streptophyta</taxon>
        <taxon>Embryophyta</taxon>
        <taxon>Tracheophyta</taxon>
        <taxon>Spermatophyta</taxon>
        <taxon>Magnoliopsida</taxon>
        <taxon>Liliopsida</taxon>
        <taxon>Poales</taxon>
        <taxon>Poaceae</taxon>
        <taxon>BOP clade</taxon>
        <taxon>Oryzoideae</taxon>
        <taxon>Oryzeae</taxon>
        <taxon>Oryzinae</taxon>
        <taxon>Oryza</taxon>
    </lineage>
</organism>